<evidence type="ECO:0000256" key="2">
    <source>
        <dbReference type="ARBA" id="ARBA00005189"/>
    </source>
</evidence>
<accession>A0ABX0QEN5</accession>
<evidence type="ECO:0000256" key="3">
    <source>
        <dbReference type="ARBA" id="ARBA00010008"/>
    </source>
</evidence>
<dbReference type="Proteomes" id="UP000606008">
    <property type="component" value="Unassembled WGS sequence"/>
</dbReference>
<evidence type="ECO:0000256" key="1">
    <source>
        <dbReference type="ARBA" id="ARBA00001933"/>
    </source>
</evidence>
<evidence type="ECO:0000313" key="8">
    <source>
        <dbReference type="EMBL" id="NID10654.1"/>
    </source>
</evidence>
<reference evidence="9" key="1">
    <citation type="submission" date="2019-09" db="EMBL/GenBank/DDBJ databases">
        <authorList>
            <person name="Jung D.-H."/>
        </authorList>
    </citation>
    <scope>NUCLEOTIDE SEQUENCE [LARGE SCALE GENOMIC DNA]</scope>
    <source>
        <strain evidence="9">JA-25</strain>
    </source>
</reference>
<dbReference type="Gene3D" id="3.90.1150.10">
    <property type="entry name" value="Aspartate Aminotransferase, domain 1"/>
    <property type="match status" value="1"/>
</dbReference>
<dbReference type="InterPro" id="IPR015422">
    <property type="entry name" value="PyrdxlP-dep_Trfase_small"/>
</dbReference>
<evidence type="ECO:0000256" key="5">
    <source>
        <dbReference type="ARBA" id="ARBA00022898"/>
    </source>
</evidence>
<proteinExistence type="inferred from homology"/>
<dbReference type="InterPro" id="IPR001917">
    <property type="entry name" value="Aminotrans_II_pyridoxalP_BS"/>
</dbReference>
<dbReference type="InterPro" id="IPR050087">
    <property type="entry name" value="AON_synthase_class-II"/>
</dbReference>
<evidence type="ECO:0000256" key="4">
    <source>
        <dbReference type="ARBA" id="ARBA00022679"/>
    </source>
</evidence>
<keyword evidence="5 6" id="KW-0663">Pyridoxal phosphate</keyword>
<name>A0ABX0QEN5_9BACT</name>
<sequence>MPTWLTTRLTTDLAARQQLGLFRSLTVAESAIDFTSNDYLGIGRSGTLHTKLAQAATSLTRNGATGSRLLAGHTYLAETVEADLAQFYGAETALLFNAGYMANVGLLACLPQAGDTLLTDELIHASLIDGARLSKANRLRFAHNDLADLETKLHSASAQNGHVFVVVESLYSMDGDEAPLPQIAALCTAYNAALIVDEAHASGVYGPGGAGLVVAQGLADQVLARIHTFGKALGVHGAAVLGSALLRTYLINTARSFIYATALPPHDLLAIQLAHAQVAHEPERAEVLRERVAYFRQRSQQLAPEAVWLTSTSPIQGLVVPGNAEVRRVAALAQAAGYDVRPIVSPTVAVGQERIRICLHSYNTEAEIDGLLTALTRAIQVSPQPVDLAT</sequence>
<evidence type="ECO:0000259" key="7">
    <source>
        <dbReference type="Pfam" id="PF00155"/>
    </source>
</evidence>
<comment type="pathway">
    <text evidence="2">Lipid metabolism.</text>
</comment>
<keyword evidence="9" id="KW-1185">Reference proteome</keyword>
<dbReference type="InterPro" id="IPR015421">
    <property type="entry name" value="PyrdxlP-dep_Trfase_major"/>
</dbReference>
<evidence type="ECO:0000256" key="6">
    <source>
        <dbReference type="RuleBase" id="RU003693"/>
    </source>
</evidence>
<reference evidence="9" key="2">
    <citation type="submission" date="2023-07" db="EMBL/GenBank/DDBJ databases">
        <authorList>
            <person name="Jung D.-H."/>
        </authorList>
    </citation>
    <scope>NUCLEOTIDE SEQUENCE [LARGE SCALE GENOMIC DNA]</scope>
    <source>
        <strain evidence="9">JA-25</strain>
    </source>
</reference>
<organism evidence="8 9">
    <name type="scientific">Fibrivirga algicola</name>
    <dbReference type="NCBI Taxonomy" id="2950420"/>
    <lineage>
        <taxon>Bacteria</taxon>
        <taxon>Pseudomonadati</taxon>
        <taxon>Bacteroidota</taxon>
        <taxon>Cytophagia</taxon>
        <taxon>Cytophagales</taxon>
        <taxon>Spirosomataceae</taxon>
        <taxon>Fibrivirga</taxon>
    </lineage>
</organism>
<dbReference type="Gene3D" id="3.40.640.10">
    <property type="entry name" value="Type I PLP-dependent aspartate aminotransferase-like (Major domain)"/>
    <property type="match status" value="1"/>
</dbReference>
<dbReference type="PANTHER" id="PTHR13693:SF77">
    <property type="entry name" value="8-AMINO-7-OXONONANOATE SYNTHASE"/>
    <property type="match status" value="1"/>
</dbReference>
<comment type="cofactor">
    <cofactor evidence="1 6">
        <name>pyridoxal 5'-phosphate</name>
        <dbReference type="ChEBI" id="CHEBI:597326"/>
    </cofactor>
</comment>
<keyword evidence="4" id="KW-0808">Transferase</keyword>
<protein>
    <submittedName>
        <fullName evidence="8">8-amino-7-oxononanoate synthase</fullName>
    </submittedName>
</protein>
<feature type="domain" description="Aminotransferase class I/classII large" evidence="7">
    <location>
        <begin position="32"/>
        <end position="375"/>
    </location>
</feature>
<dbReference type="InterPro" id="IPR004839">
    <property type="entry name" value="Aminotransferase_I/II_large"/>
</dbReference>
<dbReference type="PROSITE" id="PS00599">
    <property type="entry name" value="AA_TRANSFER_CLASS_2"/>
    <property type="match status" value="1"/>
</dbReference>
<dbReference type="SUPFAM" id="SSF53383">
    <property type="entry name" value="PLP-dependent transferases"/>
    <property type="match status" value="1"/>
</dbReference>
<gene>
    <name evidence="8" type="ORF">F7231_10780</name>
</gene>
<dbReference type="EMBL" id="WAEL01000003">
    <property type="protein sequence ID" value="NID10654.1"/>
    <property type="molecule type" value="Genomic_DNA"/>
</dbReference>
<dbReference type="InterPro" id="IPR015424">
    <property type="entry name" value="PyrdxlP-dep_Trfase"/>
</dbReference>
<dbReference type="RefSeq" id="WP_166691889.1">
    <property type="nucleotide sequence ID" value="NZ_WAEL01000003.1"/>
</dbReference>
<comment type="caution">
    <text evidence="8">The sequence shown here is derived from an EMBL/GenBank/DDBJ whole genome shotgun (WGS) entry which is preliminary data.</text>
</comment>
<dbReference type="Pfam" id="PF00155">
    <property type="entry name" value="Aminotran_1_2"/>
    <property type="match status" value="1"/>
</dbReference>
<evidence type="ECO:0000313" key="9">
    <source>
        <dbReference type="Proteomes" id="UP000606008"/>
    </source>
</evidence>
<comment type="similarity">
    <text evidence="3">Belongs to the class-II pyridoxal-phosphate-dependent aminotransferase family. BioF subfamily.</text>
</comment>
<dbReference type="PANTHER" id="PTHR13693">
    <property type="entry name" value="CLASS II AMINOTRANSFERASE/8-AMINO-7-OXONONANOATE SYNTHASE"/>
    <property type="match status" value="1"/>
</dbReference>